<evidence type="ECO:0000313" key="3">
    <source>
        <dbReference type="Proteomes" id="UP000252267"/>
    </source>
</evidence>
<name>A0A2Z5HS94_9CAUD</name>
<dbReference type="Pfam" id="PF24084">
    <property type="entry name" value="DUF7369"/>
    <property type="match status" value="1"/>
</dbReference>
<proteinExistence type="predicted"/>
<sequence>MEKAALEAQEVNNFADPNMIGSFEHPATYHHVMVAEPDVNNVVLKVDREGNVIQWDEEAFVELCSNSEDPTLRAMLAVFNLGVIAGSR</sequence>
<dbReference type="EMBL" id="MH370375">
    <property type="protein sequence ID" value="AXC43071.1"/>
    <property type="molecule type" value="Genomic_DNA"/>
</dbReference>
<protein>
    <recommendedName>
        <fullName evidence="1">DUF7369 domain-containing protein</fullName>
    </recommendedName>
</protein>
<dbReference type="GeneID" id="54996931"/>
<dbReference type="InterPro" id="IPR055793">
    <property type="entry name" value="DUF7369"/>
</dbReference>
<reference evidence="3" key="1">
    <citation type="submission" date="2018-05" db="EMBL/GenBank/DDBJ databases">
        <title>Host range determinants of Salmonella infecting bacteriophages.</title>
        <authorList>
            <person name="Gencay Y.E."/>
        </authorList>
    </citation>
    <scope>NUCLEOTIDE SEQUENCE [LARGE SCALE GENOMIC DNA]</scope>
</reference>
<dbReference type="KEGG" id="vg:54996931"/>
<evidence type="ECO:0000313" key="2">
    <source>
        <dbReference type="EMBL" id="AXC43071.1"/>
    </source>
</evidence>
<keyword evidence="3" id="KW-1185">Reference proteome</keyword>
<accession>A0A2Z5HS94</accession>
<organism evidence="2 3">
    <name type="scientific">Salmonella phage S124</name>
    <dbReference type="NCBI Taxonomy" id="2231351"/>
    <lineage>
        <taxon>Viruses</taxon>
        <taxon>Duplodnaviria</taxon>
        <taxon>Heunggongvirae</taxon>
        <taxon>Uroviricota</taxon>
        <taxon>Caudoviricetes</taxon>
        <taxon>Demerecviridae</taxon>
        <taxon>Markadamsvirinae</taxon>
        <taxon>Epseptimavirus</taxon>
        <taxon>Epseptimavirus S124</taxon>
    </lineage>
</organism>
<dbReference type="Proteomes" id="UP000252267">
    <property type="component" value="Segment"/>
</dbReference>
<dbReference type="RefSeq" id="YP_009806076.1">
    <property type="nucleotide sequence ID" value="NC_048013.1"/>
</dbReference>
<evidence type="ECO:0000259" key="1">
    <source>
        <dbReference type="Pfam" id="PF24084"/>
    </source>
</evidence>
<feature type="domain" description="DUF7369" evidence="1">
    <location>
        <begin position="28"/>
        <end position="88"/>
    </location>
</feature>